<keyword evidence="9" id="KW-0175">Coiled coil</keyword>
<dbReference type="Gene3D" id="1.20.920.10">
    <property type="entry name" value="Bromodomain-like"/>
    <property type="match status" value="2"/>
</dbReference>
<proteinExistence type="inferred from homology"/>
<keyword evidence="6" id="KW-0539">Nucleus</keyword>
<evidence type="ECO:0000256" key="9">
    <source>
        <dbReference type="SAM" id="Coils"/>
    </source>
</evidence>
<feature type="region of interest" description="Disordered" evidence="10">
    <location>
        <begin position="1584"/>
        <end position="1630"/>
    </location>
</feature>
<dbReference type="InterPro" id="IPR036427">
    <property type="entry name" value="Bromodomain-like_sf"/>
</dbReference>
<feature type="compositionally biased region" description="Low complexity" evidence="10">
    <location>
        <begin position="153"/>
        <end position="170"/>
    </location>
</feature>
<dbReference type="Proteomes" id="UP000007879">
    <property type="component" value="Unassembled WGS sequence"/>
</dbReference>
<evidence type="ECO:0000256" key="5">
    <source>
        <dbReference type="ARBA" id="ARBA00023163"/>
    </source>
</evidence>
<evidence type="ECO:0000256" key="4">
    <source>
        <dbReference type="ARBA" id="ARBA00023117"/>
    </source>
</evidence>
<organism evidence="12 13">
    <name type="scientific">Amphimedon queenslandica</name>
    <name type="common">Sponge</name>
    <dbReference type="NCBI Taxonomy" id="400682"/>
    <lineage>
        <taxon>Eukaryota</taxon>
        <taxon>Metazoa</taxon>
        <taxon>Porifera</taxon>
        <taxon>Demospongiae</taxon>
        <taxon>Heteroscleromorpha</taxon>
        <taxon>Haplosclerida</taxon>
        <taxon>Niphatidae</taxon>
        <taxon>Amphimedon</taxon>
    </lineage>
</organism>
<feature type="domain" description="Bromo" evidence="11">
    <location>
        <begin position="1487"/>
        <end position="1557"/>
    </location>
</feature>
<feature type="compositionally biased region" description="Low complexity" evidence="10">
    <location>
        <begin position="56"/>
        <end position="65"/>
    </location>
</feature>
<dbReference type="GO" id="GO:0017025">
    <property type="term" value="F:TBP-class protein binding"/>
    <property type="evidence" value="ECO:0007669"/>
    <property type="project" value="InterPro"/>
</dbReference>
<feature type="compositionally biased region" description="Basic and acidic residues" evidence="10">
    <location>
        <begin position="196"/>
        <end position="206"/>
    </location>
</feature>
<dbReference type="SMART" id="SM00297">
    <property type="entry name" value="BROMO"/>
    <property type="match status" value="2"/>
</dbReference>
<evidence type="ECO:0000256" key="7">
    <source>
        <dbReference type="ARBA" id="ARBA00040102"/>
    </source>
</evidence>
<dbReference type="PRINTS" id="PR00503">
    <property type="entry name" value="BROMODOMAIN"/>
</dbReference>
<protein>
    <recommendedName>
        <fullName evidence="7">Transcription initiation factor TFIID subunit 1</fullName>
    </recommendedName>
</protein>
<name>A0AAN0JLY1_AMPQE</name>
<dbReference type="InterPro" id="IPR018359">
    <property type="entry name" value="Bromodomain_CS"/>
</dbReference>
<feature type="region of interest" description="Disordered" evidence="10">
    <location>
        <begin position="243"/>
        <end position="294"/>
    </location>
</feature>
<dbReference type="SUPFAM" id="SSF47370">
    <property type="entry name" value="Bromodomain"/>
    <property type="match status" value="2"/>
</dbReference>
<evidence type="ECO:0000256" key="3">
    <source>
        <dbReference type="ARBA" id="ARBA00023015"/>
    </source>
</evidence>
<feature type="compositionally biased region" description="Polar residues" evidence="10">
    <location>
        <begin position="121"/>
        <end position="140"/>
    </location>
</feature>
<feature type="compositionally biased region" description="Acidic residues" evidence="10">
    <location>
        <begin position="1603"/>
        <end position="1613"/>
    </location>
</feature>
<feature type="region of interest" description="Disordered" evidence="10">
    <location>
        <begin position="42"/>
        <end position="66"/>
    </location>
</feature>
<dbReference type="KEGG" id="aqu:100633446"/>
<feature type="region of interest" description="Disordered" evidence="10">
    <location>
        <begin position="1132"/>
        <end position="1163"/>
    </location>
</feature>
<evidence type="ECO:0000313" key="13">
    <source>
        <dbReference type="Proteomes" id="UP000007879"/>
    </source>
</evidence>
<feature type="compositionally biased region" description="Acidic residues" evidence="10">
    <location>
        <begin position="42"/>
        <end position="55"/>
    </location>
</feature>
<dbReference type="Pfam" id="PF00439">
    <property type="entry name" value="Bromodomain"/>
    <property type="match status" value="2"/>
</dbReference>
<dbReference type="RefSeq" id="XP_019857766.1">
    <property type="nucleotide sequence ID" value="XM_020002207.1"/>
</dbReference>
<dbReference type="Pfam" id="PF09247">
    <property type="entry name" value="TBP-binding"/>
    <property type="match status" value="1"/>
</dbReference>
<dbReference type="PROSITE" id="PS50014">
    <property type="entry name" value="BROMODOMAIN_2"/>
    <property type="match status" value="2"/>
</dbReference>
<sequence>MEFTAFLFGNINEEGELEDEGLLGRNEIAQLGRMGVVENVVEDVQEDDKDDDDESSSPVAVASVSKAEDYADINELAEDESEKERLYNVGMKYLTEKSQSQDDYDDYDDEEEDSKMDQSSKESGNVPSQTSSADQPNKTTPGDPIQIIIEEVPPSTSSPATSVSTIPSTTELHAASSRPPLSTLSPNTASSSAPMAEERMDVDPRPVEEQETFPLLPEGMTKEELLEKVTKLFPTFKPNTILRFSSLIPPNPASVPNPWKDCKKPAKRKRRVQEEKEEEEGEEREFKLNYGPVPDPEMCDDQEKRFLCPVGSVEEGERGEGLGGERRAVDSETKEWRFGPAKVWYDMINVPEDGHGLDYGFKLKSSSVEQDEGLPGSDIDDPLPDDAFLMVTQLPWENDILTYIPPTTGPHKTAQGGVWTTASDSRQMGGTFGGVAPERTLDLPESMFPVQNNDLIFGKWEEDIIFDSNAVKSIPKPVLPRLDPNDPNIIIGLPPEPPPPPSLDKDSKDNKKDMKKSSKSWSKQTNNNKGEGSSKASGPGYQGNKDPFNLSNDEYYNPGHASSSSHGLPGIESNNMVQHSTPALDLYIPWLPTYWSASALRYFHRPRLKINKLTNGGDSTGWQPLSNLKKNIAKKDKERDKERIQSGGGEVFFMRSPEDLSSCDGHLILAEYSEEHPPLVMATGMATKIKNYYRRPEKVKGAVPPEFEYGETTYLQNTSYFLGNLKPGQALQSFECNLFRAPVYLHNVSETDFLIIRSDNKYYIRELFDLFVVGQECPKIEVPAPNSKTVNQFQKDFLQVYLYRLFQDSDDDPKKIKMEMVRKAFPSSVMSESVIRKVLKQFADFKREGYESGSWVLRSDVRLPTEEEIRAMVTPEQACAFFSMLAAEQRLKDAGYGGKSLFAVEEEEEGEETNQKIDDEVRAAPWNTTHHFINAMKGKYQLSVSGPADPTGCGEGFSYTRLNPKEAGHPSTVSPSKRPKTVMGTEADLRKLKLSKARNVLRNFGVPEEEIAKLSRWKVVDLVRSISTEAARSGGAVDVSSLMFARGSRCSQSEAQERYKEECQRVFDIQNKVLCSNEVLSTDDESSESEGESDDELGRNLESLLSSKKTALDLTHEQEEMERQELRRLLLDESNVGPSSSKGATDSGGGGGDHSERATPSLDVDDASSVLSFSSGRRLLISRTFRDEGGREYVRHEVVKNQGVIDAYVRIMSGSKDKDIRMEFAEKDEKTREDMRKEVKRLQSAIRQLDRAEERAKQKPQKPKKNKEFTAMHLTCSACGQKGHMKTNKNCPKYKNQPVQVAPTDDELAAATSEVPLVQDDLVKVEGTKVVLKKDLLEHAEDVRRRSLVLKFPKEKIRKRKKQGDEQLDYLEKKAKAGKRRRTNPEVPFAAALEKIVNKLSAVQEYWPFCKPVSSKDVPDYYNLIKFPMDLQTMKDTAQRMLEMSNKEINQNSQALEKLEYEINPLLGDDLQAALSFLCRKSIERMKVVPNSWPFHFPVSSKKLPDYRMIITKPMDLQTMRKKCEADSYRSREEFLVDLNQIVDNSITYNGPTSPFTVTAQSMREVGLQYLEEEREHFEQYESQLGPFDKSPLNEPEGLGGESGDEEAEEEDTSTNMNITGQSSVIITSEDSIQIGTIDVEGTDEEDIEKGRKGEGLIASSLLPVTGGGMDILSHDLQYSSSSSSEGEGEEEDITDMEEV</sequence>
<keyword evidence="3" id="KW-0805">Transcription regulation</keyword>
<dbReference type="Pfam" id="PF12157">
    <property type="entry name" value="DUF3591"/>
    <property type="match status" value="1"/>
</dbReference>
<keyword evidence="5" id="KW-0804">Transcription</keyword>
<feature type="domain" description="Bromo" evidence="11">
    <location>
        <begin position="1401"/>
        <end position="1469"/>
    </location>
</feature>
<feature type="compositionally biased region" description="Acidic residues" evidence="10">
    <location>
        <begin position="1687"/>
        <end position="1700"/>
    </location>
</feature>
<comment type="similarity">
    <text evidence="2">Belongs to the TAF1 family.</text>
</comment>
<feature type="compositionally biased region" description="Polar residues" evidence="10">
    <location>
        <begin position="549"/>
        <end position="574"/>
    </location>
</feature>
<dbReference type="PROSITE" id="PS00633">
    <property type="entry name" value="BROMODOMAIN_1"/>
    <property type="match status" value="1"/>
</dbReference>
<keyword evidence="13" id="KW-1185">Reference proteome</keyword>
<dbReference type="PANTHER" id="PTHR13900:SF0">
    <property type="entry name" value="TRANSCRIPTION INITIATION FACTOR TFIID SUBUNIT 1"/>
    <property type="match status" value="1"/>
</dbReference>
<dbReference type="InterPro" id="IPR040240">
    <property type="entry name" value="TAF1"/>
</dbReference>
<dbReference type="InterPro" id="IPR001487">
    <property type="entry name" value="Bromodomain"/>
</dbReference>
<evidence type="ECO:0000256" key="2">
    <source>
        <dbReference type="ARBA" id="ARBA00009064"/>
    </source>
</evidence>
<reference evidence="13" key="1">
    <citation type="journal article" date="2010" name="Nature">
        <title>The Amphimedon queenslandica genome and the evolution of animal complexity.</title>
        <authorList>
            <person name="Srivastava M."/>
            <person name="Simakov O."/>
            <person name="Chapman J."/>
            <person name="Fahey B."/>
            <person name="Gauthier M.E."/>
            <person name="Mitros T."/>
            <person name="Richards G.S."/>
            <person name="Conaco C."/>
            <person name="Dacre M."/>
            <person name="Hellsten U."/>
            <person name="Larroux C."/>
            <person name="Putnam N.H."/>
            <person name="Stanke M."/>
            <person name="Adamska M."/>
            <person name="Darling A."/>
            <person name="Degnan S.M."/>
            <person name="Oakley T.H."/>
            <person name="Plachetzki D.C."/>
            <person name="Zhai Y."/>
            <person name="Adamski M."/>
            <person name="Calcino A."/>
            <person name="Cummins S.F."/>
            <person name="Goodstein D.M."/>
            <person name="Harris C."/>
            <person name="Jackson D.J."/>
            <person name="Leys S.P."/>
            <person name="Shu S."/>
            <person name="Woodcroft B.J."/>
            <person name="Vervoort M."/>
            <person name="Kosik K.S."/>
            <person name="Manning G."/>
            <person name="Degnan B.M."/>
            <person name="Rokhsar D.S."/>
        </authorList>
    </citation>
    <scope>NUCLEOTIDE SEQUENCE [LARGE SCALE GENOMIC DNA]</scope>
</reference>
<dbReference type="InterPro" id="IPR009067">
    <property type="entry name" value="TAF_II_230-bd"/>
</dbReference>
<dbReference type="PANTHER" id="PTHR13900">
    <property type="entry name" value="TRANSCRIPTION INITIATION FACTOR TFIID"/>
    <property type="match status" value="1"/>
</dbReference>
<evidence type="ECO:0000259" key="11">
    <source>
        <dbReference type="PROSITE" id="PS50014"/>
    </source>
</evidence>
<feature type="compositionally biased region" description="Basic and acidic residues" evidence="10">
    <location>
        <begin position="503"/>
        <end position="516"/>
    </location>
</feature>
<comment type="subcellular location">
    <subcellularLocation>
        <location evidence="1">Nucleus</location>
    </subcellularLocation>
</comment>
<feature type="region of interest" description="Disordered" evidence="10">
    <location>
        <begin position="485"/>
        <end position="574"/>
    </location>
</feature>
<keyword evidence="4 8" id="KW-0103">Bromodomain</keyword>
<reference evidence="12" key="2">
    <citation type="submission" date="2024-06" db="UniProtKB">
        <authorList>
            <consortium name="EnsemblMetazoa"/>
        </authorList>
    </citation>
    <scope>IDENTIFICATION</scope>
</reference>
<feature type="compositionally biased region" description="Polar residues" evidence="10">
    <location>
        <begin position="1614"/>
        <end position="1630"/>
    </location>
</feature>
<evidence type="ECO:0000256" key="8">
    <source>
        <dbReference type="PROSITE-ProRule" id="PRU00035"/>
    </source>
</evidence>
<evidence type="ECO:0000313" key="12">
    <source>
        <dbReference type="EnsemblMetazoa" id="XP_019857766.1"/>
    </source>
</evidence>
<dbReference type="InterPro" id="IPR022591">
    <property type="entry name" value="TAF1_HAT_dom"/>
</dbReference>
<dbReference type="GO" id="GO:0005669">
    <property type="term" value="C:transcription factor TFIID complex"/>
    <property type="evidence" value="ECO:0007669"/>
    <property type="project" value="InterPro"/>
</dbReference>
<feature type="compositionally biased region" description="Polar residues" evidence="10">
    <location>
        <begin position="179"/>
        <end position="193"/>
    </location>
</feature>
<feature type="region of interest" description="Disordered" evidence="10">
    <location>
        <begin position="1673"/>
        <end position="1700"/>
    </location>
</feature>
<dbReference type="GO" id="GO:0051123">
    <property type="term" value="P:RNA polymerase II preinitiation complex assembly"/>
    <property type="evidence" value="ECO:0007669"/>
    <property type="project" value="TreeGrafter"/>
</dbReference>
<accession>A0AAN0JLY1</accession>
<dbReference type="GO" id="GO:0004402">
    <property type="term" value="F:histone acetyltransferase activity"/>
    <property type="evidence" value="ECO:0007669"/>
    <property type="project" value="InterPro"/>
</dbReference>
<dbReference type="Gene3D" id="1.10.1100.10">
    <property type="entry name" value="TAFII-230 TBP-binding domain"/>
    <property type="match status" value="1"/>
</dbReference>
<evidence type="ECO:0000256" key="10">
    <source>
        <dbReference type="SAM" id="MobiDB-lite"/>
    </source>
</evidence>
<dbReference type="EnsemblMetazoa" id="XM_020002207.1">
    <property type="protein sequence ID" value="XP_019857766.1"/>
    <property type="gene ID" value="LOC100633446"/>
</dbReference>
<feature type="compositionally biased region" description="Low complexity" evidence="10">
    <location>
        <begin position="519"/>
        <end position="529"/>
    </location>
</feature>
<feature type="compositionally biased region" description="Acidic residues" evidence="10">
    <location>
        <begin position="102"/>
        <end position="114"/>
    </location>
</feature>
<feature type="coiled-coil region" evidence="9">
    <location>
        <begin position="1225"/>
        <end position="1262"/>
    </location>
</feature>
<evidence type="ECO:0000256" key="1">
    <source>
        <dbReference type="ARBA" id="ARBA00004123"/>
    </source>
</evidence>
<evidence type="ECO:0000256" key="6">
    <source>
        <dbReference type="ARBA" id="ARBA00023242"/>
    </source>
</evidence>
<dbReference type="GeneID" id="100633446"/>
<feature type="region of interest" description="Disordered" evidence="10">
    <location>
        <begin position="93"/>
        <end position="206"/>
    </location>
</feature>
<dbReference type="GO" id="GO:0016251">
    <property type="term" value="F:RNA polymerase II general transcription initiation factor activity"/>
    <property type="evidence" value="ECO:0007669"/>
    <property type="project" value="InterPro"/>
</dbReference>
<dbReference type="InterPro" id="IPR036741">
    <property type="entry name" value="TAFII-230_TBP-bd_sf"/>
</dbReference>